<proteinExistence type="predicted"/>
<keyword evidence="3" id="KW-1185">Reference proteome</keyword>
<dbReference type="EMBL" id="MU790802">
    <property type="protein sequence ID" value="KAJ3992990.1"/>
    <property type="molecule type" value="Genomic_DNA"/>
</dbReference>
<gene>
    <name evidence="2" type="ORF">F5050DRAFT_822209</name>
</gene>
<protein>
    <submittedName>
        <fullName evidence="2">Uncharacterized protein</fullName>
    </submittedName>
</protein>
<keyword evidence="1" id="KW-1133">Transmembrane helix</keyword>
<keyword evidence="1" id="KW-0812">Transmembrane</keyword>
<feature type="transmembrane region" description="Helical" evidence="1">
    <location>
        <begin position="21"/>
        <end position="40"/>
    </location>
</feature>
<reference evidence="2" key="1">
    <citation type="submission" date="2022-08" db="EMBL/GenBank/DDBJ databases">
        <authorList>
            <consortium name="DOE Joint Genome Institute"/>
            <person name="Min B."/>
            <person name="Riley R."/>
            <person name="Sierra-Patev S."/>
            <person name="Naranjo-Ortiz M."/>
            <person name="Looney B."/>
            <person name="Konkel Z."/>
            <person name="Slot J.C."/>
            <person name="Sakamoto Y."/>
            <person name="Steenwyk J.L."/>
            <person name="Rokas A."/>
            <person name="Carro J."/>
            <person name="Camarero S."/>
            <person name="Ferreira P."/>
            <person name="Molpeceres G."/>
            <person name="Ruiz-Duenas F.J."/>
            <person name="Serrano A."/>
            <person name="Henrissat B."/>
            <person name="Drula E."/>
            <person name="Hughes K.W."/>
            <person name="Mata J.L."/>
            <person name="Ishikawa N.K."/>
            <person name="Vargas-Isla R."/>
            <person name="Ushijima S."/>
            <person name="Smith C.A."/>
            <person name="Ahrendt S."/>
            <person name="Andreopoulos W."/>
            <person name="He G."/>
            <person name="Labutti K."/>
            <person name="Lipzen A."/>
            <person name="Ng V."/>
            <person name="Sandor L."/>
            <person name="Barry K."/>
            <person name="Martinez A.T."/>
            <person name="Xiao Y."/>
            <person name="Gibbons J.G."/>
            <person name="Terashima K."/>
            <person name="Hibbett D.S."/>
            <person name="Grigoriev I.V."/>
        </authorList>
    </citation>
    <scope>NUCLEOTIDE SEQUENCE</scope>
    <source>
        <strain evidence="2">TFB10827</strain>
    </source>
</reference>
<dbReference type="Proteomes" id="UP001163828">
    <property type="component" value="Unassembled WGS sequence"/>
</dbReference>
<organism evidence="2 3">
    <name type="scientific">Lentinula boryana</name>
    <dbReference type="NCBI Taxonomy" id="40481"/>
    <lineage>
        <taxon>Eukaryota</taxon>
        <taxon>Fungi</taxon>
        <taxon>Dikarya</taxon>
        <taxon>Basidiomycota</taxon>
        <taxon>Agaricomycotina</taxon>
        <taxon>Agaricomycetes</taxon>
        <taxon>Agaricomycetidae</taxon>
        <taxon>Agaricales</taxon>
        <taxon>Marasmiineae</taxon>
        <taxon>Omphalotaceae</taxon>
        <taxon>Lentinula</taxon>
    </lineage>
</organism>
<name>A0ABQ8Q2Y6_9AGAR</name>
<accession>A0ABQ8Q2Y6</accession>
<comment type="caution">
    <text evidence="2">The sequence shown here is derived from an EMBL/GenBank/DDBJ whole genome shotgun (WGS) entry which is preliminary data.</text>
</comment>
<evidence type="ECO:0000313" key="3">
    <source>
        <dbReference type="Proteomes" id="UP001163828"/>
    </source>
</evidence>
<keyword evidence="1" id="KW-0472">Membrane</keyword>
<sequence length="83" mass="9262">MTSVFGVNHPSLGPIDRRQGVCFFYSLWLWFSVHLGLGLVQSRGGGAFGVNYHNPNFIHPPPHQSNYVSTKPFSENGACWMIP</sequence>
<evidence type="ECO:0000256" key="1">
    <source>
        <dbReference type="SAM" id="Phobius"/>
    </source>
</evidence>
<evidence type="ECO:0000313" key="2">
    <source>
        <dbReference type="EMBL" id="KAJ3992990.1"/>
    </source>
</evidence>